<evidence type="ECO:0000256" key="5">
    <source>
        <dbReference type="ARBA" id="ARBA00022884"/>
    </source>
</evidence>
<dbReference type="InterPro" id="IPR033100">
    <property type="entry name" value="Rrp45"/>
</dbReference>
<dbReference type="Gene3D" id="3.30.230.70">
    <property type="entry name" value="GHMP Kinase, N-terminal domain"/>
    <property type="match status" value="1"/>
</dbReference>
<dbReference type="CDD" id="cd11368">
    <property type="entry name" value="RNase_PH_RRP45"/>
    <property type="match status" value="1"/>
</dbReference>
<feature type="region of interest" description="Disordered" evidence="7">
    <location>
        <begin position="324"/>
        <end position="362"/>
    </location>
</feature>
<keyword evidence="6" id="KW-0539">Nucleus</keyword>
<dbReference type="PANTHER" id="PTHR11097">
    <property type="entry name" value="EXOSOME COMPLEX EXONUCLEASE RIBOSOMAL RNA PROCESSING PROTEIN"/>
    <property type="match status" value="1"/>
</dbReference>
<feature type="region of interest" description="Disordered" evidence="7">
    <location>
        <begin position="283"/>
        <end position="304"/>
    </location>
</feature>
<dbReference type="GO" id="GO:0000467">
    <property type="term" value="P:exonucleolytic trimming to generate mature 3'-end of 5.8S rRNA from tricistronic rRNA transcript (SSU-rRNA, 5.8S rRNA, LSU-rRNA)"/>
    <property type="evidence" value="ECO:0007669"/>
    <property type="project" value="TreeGrafter"/>
</dbReference>
<dbReference type="InterPro" id="IPR001247">
    <property type="entry name" value="ExoRNase_PH_dom1"/>
</dbReference>
<dbReference type="AlphaFoldDB" id="A0AAV1HXF0"/>
<evidence type="ECO:0000259" key="8">
    <source>
        <dbReference type="Pfam" id="PF01138"/>
    </source>
</evidence>
<comment type="caution">
    <text evidence="10">The sequence shown here is derived from an EMBL/GenBank/DDBJ whole genome shotgun (WGS) entry which is preliminary data.</text>
</comment>
<feature type="domain" description="Exoribonuclease phosphorolytic" evidence="9">
    <location>
        <begin position="194"/>
        <end position="254"/>
    </location>
</feature>
<evidence type="ECO:0000256" key="7">
    <source>
        <dbReference type="SAM" id="MobiDB-lite"/>
    </source>
</evidence>
<dbReference type="GO" id="GO:0071038">
    <property type="term" value="P:TRAMP-dependent tRNA surveillance pathway"/>
    <property type="evidence" value="ECO:0007669"/>
    <property type="project" value="TreeGrafter"/>
</dbReference>
<organism evidence="10 11">
    <name type="scientific">Coccomyxa viridis</name>
    <dbReference type="NCBI Taxonomy" id="1274662"/>
    <lineage>
        <taxon>Eukaryota</taxon>
        <taxon>Viridiplantae</taxon>
        <taxon>Chlorophyta</taxon>
        <taxon>core chlorophytes</taxon>
        <taxon>Trebouxiophyceae</taxon>
        <taxon>Trebouxiophyceae incertae sedis</taxon>
        <taxon>Coccomyxaceae</taxon>
        <taxon>Coccomyxa</taxon>
    </lineage>
</organism>
<dbReference type="GO" id="GO:0016075">
    <property type="term" value="P:rRNA catabolic process"/>
    <property type="evidence" value="ECO:0007669"/>
    <property type="project" value="TreeGrafter"/>
</dbReference>
<evidence type="ECO:0000256" key="2">
    <source>
        <dbReference type="ARBA" id="ARBA00004496"/>
    </source>
</evidence>
<feature type="domain" description="Exoribonuclease phosphorolytic" evidence="8">
    <location>
        <begin position="28"/>
        <end position="160"/>
    </location>
</feature>
<reference evidence="10 11" key="1">
    <citation type="submission" date="2023-10" db="EMBL/GenBank/DDBJ databases">
        <authorList>
            <person name="Maclean D."/>
            <person name="Macfadyen A."/>
        </authorList>
    </citation>
    <scope>NUCLEOTIDE SEQUENCE [LARGE SCALE GENOMIC DNA]</scope>
</reference>
<dbReference type="SUPFAM" id="SSF54211">
    <property type="entry name" value="Ribosomal protein S5 domain 2-like"/>
    <property type="match status" value="1"/>
</dbReference>
<dbReference type="GO" id="GO:0034475">
    <property type="term" value="P:U4 snRNA 3'-end processing"/>
    <property type="evidence" value="ECO:0007669"/>
    <property type="project" value="TreeGrafter"/>
</dbReference>
<evidence type="ECO:0000313" key="11">
    <source>
        <dbReference type="Proteomes" id="UP001314263"/>
    </source>
</evidence>
<dbReference type="Pfam" id="PF01138">
    <property type="entry name" value="RNase_PH"/>
    <property type="match status" value="1"/>
</dbReference>
<evidence type="ECO:0000256" key="6">
    <source>
        <dbReference type="ARBA" id="ARBA00023242"/>
    </source>
</evidence>
<evidence type="ECO:0000313" key="10">
    <source>
        <dbReference type="EMBL" id="CAK0749645.1"/>
    </source>
</evidence>
<dbReference type="GO" id="GO:0034473">
    <property type="term" value="P:U1 snRNA 3'-end processing"/>
    <property type="evidence" value="ECO:0007669"/>
    <property type="project" value="TreeGrafter"/>
</dbReference>
<dbReference type="GO" id="GO:0035925">
    <property type="term" value="F:mRNA 3'-UTR AU-rich region binding"/>
    <property type="evidence" value="ECO:0007669"/>
    <property type="project" value="TreeGrafter"/>
</dbReference>
<dbReference type="GO" id="GO:0000176">
    <property type="term" value="C:nuclear exosome (RNase complex)"/>
    <property type="evidence" value="ECO:0007669"/>
    <property type="project" value="TreeGrafter"/>
</dbReference>
<evidence type="ECO:0000256" key="3">
    <source>
        <dbReference type="ARBA" id="ARBA00006678"/>
    </source>
</evidence>
<keyword evidence="5" id="KW-0694">RNA-binding</keyword>
<evidence type="ECO:0000256" key="4">
    <source>
        <dbReference type="ARBA" id="ARBA00022490"/>
    </source>
</evidence>
<dbReference type="InterPro" id="IPR036345">
    <property type="entry name" value="ExoRNase_PH_dom2_sf"/>
</dbReference>
<dbReference type="Pfam" id="PF03725">
    <property type="entry name" value="RNase_PH_C"/>
    <property type="match status" value="1"/>
</dbReference>
<accession>A0AAV1HXF0</accession>
<proteinExistence type="inferred from homology"/>
<evidence type="ECO:0008006" key="12">
    <source>
        <dbReference type="Google" id="ProtNLM"/>
    </source>
</evidence>
<dbReference type="SUPFAM" id="SSF55666">
    <property type="entry name" value="Ribonuclease PH domain 2-like"/>
    <property type="match status" value="1"/>
</dbReference>
<dbReference type="Proteomes" id="UP001314263">
    <property type="component" value="Unassembled WGS sequence"/>
</dbReference>
<dbReference type="GO" id="GO:0034476">
    <property type="term" value="P:U5 snRNA 3'-end processing"/>
    <property type="evidence" value="ECO:0007669"/>
    <property type="project" value="TreeGrafter"/>
</dbReference>
<protein>
    <recommendedName>
        <fullName evidence="12">Exosome complex component RRP45</fullName>
    </recommendedName>
</protein>
<dbReference type="GO" id="GO:0000177">
    <property type="term" value="C:cytoplasmic exosome (RNase complex)"/>
    <property type="evidence" value="ECO:0007669"/>
    <property type="project" value="TreeGrafter"/>
</dbReference>
<feature type="compositionally biased region" description="Basic and acidic residues" evidence="7">
    <location>
        <begin position="389"/>
        <end position="398"/>
    </location>
</feature>
<keyword evidence="11" id="KW-1185">Reference proteome</keyword>
<dbReference type="GO" id="GO:0071035">
    <property type="term" value="P:nuclear polyadenylation-dependent rRNA catabolic process"/>
    <property type="evidence" value="ECO:0007669"/>
    <property type="project" value="TreeGrafter"/>
</dbReference>
<comment type="similarity">
    <text evidence="3">Belongs to the RNase PH family.</text>
</comment>
<dbReference type="InterPro" id="IPR020568">
    <property type="entry name" value="Ribosomal_Su5_D2-typ_SF"/>
</dbReference>
<evidence type="ECO:0000259" key="9">
    <source>
        <dbReference type="Pfam" id="PF03725"/>
    </source>
</evidence>
<keyword evidence="4" id="KW-0963">Cytoplasm</keyword>
<dbReference type="PANTHER" id="PTHR11097:SF14">
    <property type="entry name" value="EXOSOME COMPLEX COMPONENT RRP45"/>
    <property type="match status" value="1"/>
</dbReference>
<feature type="region of interest" description="Disordered" evidence="7">
    <location>
        <begin position="377"/>
        <end position="403"/>
    </location>
</feature>
<dbReference type="InterPro" id="IPR050590">
    <property type="entry name" value="Exosome_comp_Rrp42_subfam"/>
</dbReference>
<dbReference type="InterPro" id="IPR015847">
    <property type="entry name" value="ExoRNase_PH_dom2"/>
</dbReference>
<gene>
    <name evidence="10" type="ORF">CVIRNUC_001926</name>
</gene>
<evidence type="ECO:0000256" key="1">
    <source>
        <dbReference type="ARBA" id="ARBA00004123"/>
    </source>
</evidence>
<sequence length="445" mass="48126">MRMSRNDKDFIVKALQEEIRIDGRHPLESRKVSIAFGQNNDSASIIMGSTRVVTVVVPSLESPVPDRPKEGTLRFNVEPSPMAAPDFEGGRPTEQAMELIRLLEQTLRNSRAVDREALCIQAGRKVWHLDINVTILEHGGNLTDACLLSAVAALMVFRRPDVEAAGGDSEAGGGRISLLSPAVREPLPLSLHQLPLSATFGIFGEGESVVLDPKLREEAAAAGTMTIIINTNSDICAIKKTCGIGTPVLQMHRLTQLAGERAGELMQTLKAALQRHEASMVSMRVRRHASAPQQPLGALPHSVTLLPPADVTDVAQSWQPDCAMKTDETSSSGAAEDSEQEDSLSTGEGVPETCEAGGAEQSSTIAASLQDTQQGTLATKSPQVMHSKAAREHHDRPANPKRIAIGVEKKKEADIPDFLEDGDDLKEDLLHMRRALLSKEKRSYM</sequence>
<dbReference type="InterPro" id="IPR027408">
    <property type="entry name" value="PNPase/RNase_PH_dom_sf"/>
</dbReference>
<dbReference type="GO" id="GO:0071028">
    <property type="term" value="P:nuclear mRNA surveillance"/>
    <property type="evidence" value="ECO:0007669"/>
    <property type="project" value="TreeGrafter"/>
</dbReference>
<dbReference type="EMBL" id="CAUYUE010000003">
    <property type="protein sequence ID" value="CAK0749645.1"/>
    <property type="molecule type" value="Genomic_DNA"/>
</dbReference>
<comment type="subcellular location">
    <subcellularLocation>
        <location evidence="2">Cytoplasm</location>
    </subcellularLocation>
    <subcellularLocation>
        <location evidence="1">Nucleus</location>
    </subcellularLocation>
</comment>
<name>A0AAV1HXF0_9CHLO</name>